<dbReference type="Proteomes" id="UP001497383">
    <property type="component" value="Chromosome 6"/>
</dbReference>
<accession>A0ABP0ZR46</accession>
<keyword evidence="9" id="KW-1185">Reference proteome</keyword>
<keyword evidence="4 7" id="KW-0256">Endoplasmic reticulum</keyword>
<comment type="similarity">
    <text evidence="2 7">Belongs to the DPM3 family.</text>
</comment>
<evidence type="ECO:0000256" key="3">
    <source>
        <dbReference type="ARBA" id="ARBA00022692"/>
    </source>
</evidence>
<evidence type="ECO:0000256" key="1">
    <source>
        <dbReference type="ARBA" id="ARBA00004477"/>
    </source>
</evidence>
<evidence type="ECO:0000256" key="7">
    <source>
        <dbReference type="RuleBase" id="RU365085"/>
    </source>
</evidence>
<comment type="pathway">
    <text evidence="7">Protein modification; protein glycosylation.</text>
</comment>
<dbReference type="InterPro" id="IPR013174">
    <property type="entry name" value="DPM3"/>
</dbReference>
<comment type="subcellular location">
    <subcellularLocation>
        <location evidence="1 7">Endoplasmic reticulum membrane</location>
        <topology evidence="1 7">Multi-pass membrane protein</topology>
    </subcellularLocation>
</comment>
<evidence type="ECO:0000256" key="2">
    <source>
        <dbReference type="ARBA" id="ARBA00010430"/>
    </source>
</evidence>
<dbReference type="PANTHER" id="PTHR16433">
    <property type="entry name" value="DOLICHOL-PHOSPHATE MANNOSYLTRANSFERASE SUBUNIT 3"/>
    <property type="match status" value="1"/>
</dbReference>
<evidence type="ECO:0000256" key="5">
    <source>
        <dbReference type="ARBA" id="ARBA00022989"/>
    </source>
</evidence>
<sequence length="92" mass="10629">MTKATEAGLTLFALLAVYFALYTQVIPSPQKFQQEILPFLPWWALVAFGSYALFTLGWGIITFKTKKDKYEELKVQIEEAKQFYRSKGIELD</sequence>
<evidence type="ECO:0000256" key="4">
    <source>
        <dbReference type="ARBA" id="ARBA00022824"/>
    </source>
</evidence>
<proteinExistence type="inferred from homology"/>
<keyword evidence="3 7" id="KW-0812">Transmembrane</keyword>
<feature type="transmembrane region" description="Helical" evidence="7">
    <location>
        <begin position="39"/>
        <end position="61"/>
    </location>
</feature>
<organism evidence="8 9">
    <name type="scientific">Lodderomyces beijingensis</name>
    <dbReference type="NCBI Taxonomy" id="1775926"/>
    <lineage>
        <taxon>Eukaryota</taxon>
        <taxon>Fungi</taxon>
        <taxon>Dikarya</taxon>
        <taxon>Ascomycota</taxon>
        <taxon>Saccharomycotina</taxon>
        <taxon>Pichiomycetes</taxon>
        <taxon>Debaryomycetaceae</taxon>
        <taxon>Candida/Lodderomyces clade</taxon>
        <taxon>Lodderomyces</taxon>
    </lineage>
</organism>
<keyword evidence="6 7" id="KW-0472">Membrane</keyword>
<comment type="caution">
    <text evidence="7">Lacks conserved residue(s) required for the propagation of feature annotation.</text>
</comment>
<dbReference type="Pfam" id="PF08285">
    <property type="entry name" value="DPM3"/>
    <property type="match status" value="1"/>
</dbReference>
<comment type="subunit">
    <text evidence="7">Component of the dolichol-phosphate mannose (DPM) synthase complex.</text>
</comment>
<dbReference type="RefSeq" id="XP_066831793.1">
    <property type="nucleotide sequence ID" value="XM_066975122.1"/>
</dbReference>
<dbReference type="PANTHER" id="PTHR16433:SF0">
    <property type="entry name" value="DOLICHOL-PHOSPHATE MANNOSYLTRANSFERASE SUBUNIT 3"/>
    <property type="match status" value="1"/>
</dbReference>
<evidence type="ECO:0000313" key="9">
    <source>
        <dbReference type="Proteomes" id="UP001497383"/>
    </source>
</evidence>
<comment type="function">
    <text evidence="7">Stabilizer subunit of the dolichol-phosphate mannose (DPM) synthase complex; tethers catalytic subunit to the ER.</text>
</comment>
<keyword evidence="5 7" id="KW-1133">Transmembrane helix</keyword>
<dbReference type="EMBL" id="OZ022410">
    <property type="protein sequence ID" value="CAK9440986.1"/>
    <property type="molecule type" value="Genomic_DNA"/>
</dbReference>
<reference evidence="8 9" key="1">
    <citation type="submission" date="2024-03" db="EMBL/GenBank/DDBJ databases">
        <authorList>
            <person name="Brejova B."/>
        </authorList>
    </citation>
    <scope>NUCLEOTIDE SEQUENCE [LARGE SCALE GENOMIC DNA]</scope>
    <source>
        <strain evidence="8 9">CBS 14171</strain>
    </source>
</reference>
<evidence type="ECO:0000313" key="8">
    <source>
        <dbReference type="EMBL" id="CAK9440986.1"/>
    </source>
</evidence>
<gene>
    <name evidence="8" type="ORF">LODBEIA_P48550</name>
</gene>
<dbReference type="GeneID" id="92210051"/>
<protein>
    <recommendedName>
        <fullName evidence="7">Dolichol-phosphate mannosyltransferase subunit 3</fullName>
    </recommendedName>
</protein>
<evidence type="ECO:0000256" key="6">
    <source>
        <dbReference type="ARBA" id="ARBA00023136"/>
    </source>
</evidence>
<name>A0ABP0ZR46_9ASCO</name>